<name>A0ABV5NJT4_9ACTN</name>
<keyword evidence="1" id="KW-0472">Membrane</keyword>
<keyword evidence="1" id="KW-0812">Transmembrane</keyword>
<dbReference type="Pfam" id="PF14015">
    <property type="entry name" value="DUF4231"/>
    <property type="match status" value="1"/>
</dbReference>
<sequence>MTSELEARQRENATTLDQGQTLLRGLRTVQRLRMIWLLASIGAAGFLGWAMLVGIWSSYRGAFSVIGTIAALVSTAAASIFLLKARPEIDEIRYKIHELQAQRLHLAAAQAANPLVALRIYRVSALDDIQDLESRANRNRRTANIFQWAIIVGSVTATSLTGAAATNPDMQSWFRWLAAGISAVVSISAGATGFFKFRERSFGQQQTADAIKKHYKAAELRIGEYEGEDEETALTLFARNVEILKDEQRKRELQLEESTESHETR</sequence>
<dbReference type="Proteomes" id="UP001589568">
    <property type="component" value="Unassembled WGS sequence"/>
</dbReference>
<gene>
    <name evidence="2" type="ORF">ACFFR3_13665</name>
</gene>
<organism evidence="2 3">
    <name type="scientific">Nonomuraea salmonea</name>
    <dbReference type="NCBI Taxonomy" id="46181"/>
    <lineage>
        <taxon>Bacteria</taxon>
        <taxon>Bacillati</taxon>
        <taxon>Actinomycetota</taxon>
        <taxon>Actinomycetes</taxon>
        <taxon>Streptosporangiales</taxon>
        <taxon>Streptosporangiaceae</taxon>
        <taxon>Nonomuraea</taxon>
    </lineage>
</organism>
<dbReference type="NCBIfam" id="NF033634">
    <property type="entry name" value="SLATT_1"/>
    <property type="match status" value="1"/>
</dbReference>
<protein>
    <submittedName>
        <fullName evidence="2">DUF4231 domain-containing protein</fullName>
    </submittedName>
</protein>
<evidence type="ECO:0000313" key="2">
    <source>
        <dbReference type="EMBL" id="MFB9470563.1"/>
    </source>
</evidence>
<dbReference type="RefSeq" id="WP_379483219.1">
    <property type="nucleotide sequence ID" value="NZ_JBHMCF010000011.1"/>
</dbReference>
<feature type="transmembrane region" description="Helical" evidence="1">
    <location>
        <begin position="34"/>
        <end position="56"/>
    </location>
</feature>
<evidence type="ECO:0000313" key="3">
    <source>
        <dbReference type="Proteomes" id="UP001589568"/>
    </source>
</evidence>
<feature type="transmembrane region" description="Helical" evidence="1">
    <location>
        <begin position="173"/>
        <end position="195"/>
    </location>
</feature>
<feature type="transmembrane region" description="Helical" evidence="1">
    <location>
        <begin position="62"/>
        <end position="83"/>
    </location>
</feature>
<dbReference type="EMBL" id="JBHMCF010000011">
    <property type="protein sequence ID" value="MFB9470563.1"/>
    <property type="molecule type" value="Genomic_DNA"/>
</dbReference>
<feature type="transmembrane region" description="Helical" evidence="1">
    <location>
        <begin position="145"/>
        <end position="167"/>
    </location>
</feature>
<dbReference type="InterPro" id="IPR025325">
    <property type="entry name" value="DUF4231"/>
</dbReference>
<keyword evidence="3" id="KW-1185">Reference proteome</keyword>
<reference evidence="2 3" key="1">
    <citation type="submission" date="2024-09" db="EMBL/GenBank/DDBJ databases">
        <authorList>
            <person name="Sun Q."/>
            <person name="Mori K."/>
        </authorList>
    </citation>
    <scope>NUCLEOTIDE SEQUENCE [LARGE SCALE GENOMIC DNA]</scope>
    <source>
        <strain evidence="2 3">JCM 3324</strain>
    </source>
</reference>
<accession>A0ABV5NJT4</accession>
<evidence type="ECO:0000256" key="1">
    <source>
        <dbReference type="SAM" id="Phobius"/>
    </source>
</evidence>
<keyword evidence="1" id="KW-1133">Transmembrane helix</keyword>
<proteinExistence type="predicted"/>
<comment type="caution">
    <text evidence="2">The sequence shown here is derived from an EMBL/GenBank/DDBJ whole genome shotgun (WGS) entry which is preliminary data.</text>
</comment>